<dbReference type="NCBIfam" id="TIGR04057">
    <property type="entry name" value="SusC_RagA_signa"/>
    <property type="match status" value="1"/>
</dbReference>
<protein>
    <submittedName>
        <fullName evidence="9">Tonb-dependent receptor plug</fullName>
    </submittedName>
</protein>
<dbReference type="Pfam" id="PF07715">
    <property type="entry name" value="Plug"/>
    <property type="match status" value="1"/>
</dbReference>
<dbReference type="Proteomes" id="UP000189883">
    <property type="component" value="Chromosome"/>
</dbReference>
<keyword evidence="9" id="KW-0675">Receptor</keyword>
<dbReference type="RefSeq" id="WP_079207590.1">
    <property type="nucleotide sequence ID" value="NZ_CP011859.1"/>
</dbReference>
<evidence type="ECO:0000259" key="8">
    <source>
        <dbReference type="Pfam" id="PF07715"/>
    </source>
</evidence>
<keyword evidence="4 7" id="KW-0812">Transmembrane</keyword>
<comment type="subcellular location">
    <subcellularLocation>
        <location evidence="1 7">Cell outer membrane</location>
        <topology evidence="1 7">Multi-pass membrane protein</topology>
    </subcellularLocation>
</comment>
<evidence type="ECO:0000256" key="5">
    <source>
        <dbReference type="ARBA" id="ARBA00023136"/>
    </source>
</evidence>
<dbReference type="Gene3D" id="2.170.130.10">
    <property type="entry name" value="TonB-dependent receptor, plug domain"/>
    <property type="match status" value="1"/>
</dbReference>
<evidence type="ECO:0000256" key="6">
    <source>
        <dbReference type="ARBA" id="ARBA00023237"/>
    </source>
</evidence>
<keyword evidence="6 7" id="KW-0998">Cell outer membrane</keyword>
<gene>
    <name evidence="9" type="ORF">AB406_1464</name>
</gene>
<dbReference type="InterPro" id="IPR039426">
    <property type="entry name" value="TonB-dep_rcpt-like"/>
</dbReference>
<keyword evidence="3 7" id="KW-1134">Transmembrane beta strand</keyword>
<dbReference type="InterPro" id="IPR036942">
    <property type="entry name" value="Beta-barrel_TonB_sf"/>
</dbReference>
<dbReference type="InterPro" id="IPR012910">
    <property type="entry name" value="Plug_dom"/>
</dbReference>
<evidence type="ECO:0000256" key="7">
    <source>
        <dbReference type="PROSITE-ProRule" id="PRU01360"/>
    </source>
</evidence>
<feature type="domain" description="TonB-dependent receptor plug" evidence="8">
    <location>
        <begin position="44"/>
        <end position="169"/>
    </location>
</feature>
<dbReference type="InterPro" id="IPR023997">
    <property type="entry name" value="TonB-dep_OMP_SusC/RagA_CS"/>
</dbReference>
<evidence type="ECO:0000256" key="3">
    <source>
        <dbReference type="ARBA" id="ARBA00022452"/>
    </source>
</evidence>
<dbReference type="NCBIfam" id="TIGR04056">
    <property type="entry name" value="OMP_RagA_SusC"/>
    <property type="match status" value="1"/>
</dbReference>
<comment type="similarity">
    <text evidence="7">Belongs to the TonB-dependent receptor family.</text>
</comment>
<dbReference type="PROSITE" id="PS52016">
    <property type="entry name" value="TONB_DEPENDENT_REC_3"/>
    <property type="match status" value="1"/>
</dbReference>
<sequence length="1023" mass="114719">MKTKLLLTLLPGVFFAQNTITDTVQNKERKIEEVVLTGFQKIEKSKLTSSVGVVKMKAIEQKATASVDQMLQGKVAGVMITPASGTPGQIAPVRVRGTASLSGSTDPLWVVDGMPLEGNQAPAYNVGQDINELKNYSIAGFNPEDIEDITVLKDASATAIYGARAANGVILVTTKSGKKGRMSINFSSNTFVSLRPDFSRLNLMNASQKVDMELMMAERADLDNYRKDNGAVSRILTANNDWVSFRNGGFSALSPLSQKQINELRNTNTNWGNLLYRNVVNQQQAVSITGGLDNYSYYASFGYYDEKSTVIGSGFNRFNLTLKNNYKVSDKLNLGLSIFGTSTKQTSFLSDSGSYTTPTYYSRTANPYLAPRDANGNYIYDRDINYVESFSGNDTRIPYNYIEERENTRYSLANKSLRTILDVNYKIIKGLEYRSQFGLLIGTGETERYASAETYLMRRRIAESIQSSTNTSFLPNGDYFQRTNSNDFEYNFRNILEYSPRFGNHDLNVLAGSEIRRTRYYDMMSQMYGYNPRTKTSVPVNLPDSQATSPIYIPNRDTEVENSFASFFGTLSYTYAKKYTFFGSVRYDGTNFFGAETNKRWNPIWAASVAWNVKNENFLKDNATISMFKLRGSYGLQGNIDRGTSPYFRGTYGNTRILNTAETTIVHDGAPNPLLRWERTATKDVGLDFGLWNNRVNFTLDLYERKGTDIMGVKELPLETGFSLSNVNWASLTNRGFEFSLITNNINTDKFKWTTTFNISANRSNIDEVNDGRYTFLPSGKGYPVNAVFGIKTAGLDANGLPLFYDKSGNVVSAVDFYKISDPWGIGYVASEYSQDQMKNWFSYLGDRDPKYFGGITNTFNIGNWDLNIAASFNIKQTVLGRAPYNFTAIDRGLNASADILNAWTPNNTSSTLPRIIGADTVPGQEVVYGWFANWDPTNSYNYFDLWAKEMSFIRINNIRLGYNLPVDLLKGAGIKSMRLSLEGRNLLVFSNGHKNFFDPETYGNIYAQPIQKALVFGLNVGF</sequence>
<reference evidence="9 10" key="1">
    <citation type="submission" date="2015-06" db="EMBL/GenBank/DDBJ databases">
        <title>R. anatipestifer strain HXb2 is the most virulent strain so far, and the genome sequence would help us uncover the pathogenesis.</title>
        <authorList>
            <person name="Hu Q."/>
            <person name="Qi J."/>
            <person name="Bo H."/>
            <person name="Liu G."/>
            <person name="Tao M."/>
            <person name="Ding Y."/>
            <person name="Xue Y."/>
        </authorList>
    </citation>
    <scope>NUCLEOTIDE SEQUENCE [LARGE SCALE GENOMIC DNA]</scope>
    <source>
        <strain evidence="9 10">HXb2</strain>
    </source>
</reference>
<dbReference type="GO" id="GO:0009279">
    <property type="term" value="C:cell outer membrane"/>
    <property type="evidence" value="ECO:0007669"/>
    <property type="project" value="UniProtKB-SubCell"/>
</dbReference>
<dbReference type="SUPFAM" id="SSF56935">
    <property type="entry name" value="Porins"/>
    <property type="match status" value="1"/>
</dbReference>
<evidence type="ECO:0000256" key="1">
    <source>
        <dbReference type="ARBA" id="ARBA00004571"/>
    </source>
</evidence>
<evidence type="ECO:0000256" key="4">
    <source>
        <dbReference type="ARBA" id="ARBA00022692"/>
    </source>
</evidence>
<dbReference type="Gene3D" id="2.40.170.20">
    <property type="entry name" value="TonB-dependent receptor, beta-barrel domain"/>
    <property type="match status" value="1"/>
</dbReference>
<evidence type="ECO:0000313" key="10">
    <source>
        <dbReference type="Proteomes" id="UP000189883"/>
    </source>
</evidence>
<dbReference type="AlphaFoldDB" id="A0A1S7DTH0"/>
<dbReference type="EMBL" id="CP011859">
    <property type="protein sequence ID" value="AQY22409.1"/>
    <property type="molecule type" value="Genomic_DNA"/>
</dbReference>
<keyword evidence="2 7" id="KW-0813">Transport</keyword>
<organism evidence="9 10">
    <name type="scientific">Riemerella anatipestifer</name>
    <name type="common">Moraxella anatipestifer</name>
    <dbReference type="NCBI Taxonomy" id="34085"/>
    <lineage>
        <taxon>Bacteria</taxon>
        <taxon>Pseudomonadati</taxon>
        <taxon>Bacteroidota</taxon>
        <taxon>Flavobacteriia</taxon>
        <taxon>Flavobacteriales</taxon>
        <taxon>Weeksellaceae</taxon>
        <taxon>Riemerella</taxon>
    </lineage>
</organism>
<name>A0A1S7DTH0_RIEAN</name>
<dbReference type="InterPro" id="IPR037066">
    <property type="entry name" value="Plug_dom_sf"/>
</dbReference>
<keyword evidence="5 7" id="KW-0472">Membrane</keyword>
<accession>A0A1S7DTH0</accession>
<evidence type="ECO:0000313" key="9">
    <source>
        <dbReference type="EMBL" id="AQY22409.1"/>
    </source>
</evidence>
<proteinExistence type="inferred from homology"/>
<evidence type="ECO:0000256" key="2">
    <source>
        <dbReference type="ARBA" id="ARBA00022448"/>
    </source>
</evidence>
<dbReference type="InterPro" id="IPR023996">
    <property type="entry name" value="TonB-dep_OMP_SusC/RagA"/>
</dbReference>